<dbReference type="Proteomes" id="UP000887572">
    <property type="component" value="Unplaced"/>
</dbReference>
<feature type="region of interest" description="Disordered" evidence="1">
    <location>
        <begin position="81"/>
        <end position="135"/>
    </location>
</feature>
<dbReference type="AlphaFoldDB" id="A0A914I1A6"/>
<evidence type="ECO:0000256" key="1">
    <source>
        <dbReference type="SAM" id="MobiDB-lite"/>
    </source>
</evidence>
<keyword evidence="2" id="KW-0472">Membrane</keyword>
<evidence type="ECO:0000313" key="4">
    <source>
        <dbReference type="WBParaSite" id="Gr19_v10_g5686.t1"/>
    </source>
</evidence>
<evidence type="ECO:0000313" key="3">
    <source>
        <dbReference type="Proteomes" id="UP000887572"/>
    </source>
</evidence>
<feature type="transmembrane region" description="Helical" evidence="2">
    <location>
        <begin position="60"/>
        <end position="80"/>
    </location>
</feature>
<accession>A0A914I1A6</accession>
<proteinExistence type="predicted"/>
<dbReference type="WBParaSite" id="Gr19_v10_g5686.t1">
    <property type="protein sequence ID" value="Gr19_v10_g5686.t1"/>
    <property type="gene ID" value="Gr19_v10_g5686"/>
</dbReference>
<sequence length="135" mass="15232">MQEPLDGARNVGPIGEEFVPKVGSTGLRVRHQKRLKKVTTLSTFGKFDLWTGCEIGTMNIVKGVILSILLMMLFSCVIGPKKEEKNGKPKKPKKEGNIHSPSRINRRLEHHKLVYQGTNENEAEHEPKKHYGYGL</sequence>
<evidence type="ECO:0000256" key="2">
    <source>
        <dbReference type="SAM" id="Phobius"/>
    </source>
</evidence>
<organism evidence="3 4">
    <name type="scientific">Globodera rostochiensis</name>
    <name type="common">Golden nematode worm</name>
    <name type="synonym">Heterodera rostochiensis</name>
    <dbReference type="NCBI Taxonomy" id="31243"/>
    <lineage>
        <taxon>Eukaryota</taxon>
        <taxon>Metazoa</taxon>
        <taxon>Ecdysozoa</taxon>
        <taxon>Nematoda</taxon>
        <taxon>Chromadorea</taxon>
        <taxon>Rhabditida</taxon>
        <taxon>Tylenchina</taxon>
        <taxon>Tylenchomorpha</taxon>
        <taxon>Tylenchoidea</taxon>
        <taxon>Heteroderidae</taxon>
        <taxon>Heteroderinae</taxon>
        <taxon>Globodera</taxon>
    </lineage>
</organism>
<keyword evidence="3" id="KW-1185">Reference proteome</keyword>
<keyword evidence="2" id="KW-1133">Transmembrane helix</keyword>
<name>A0A914I1A6_GLORO</name>
<protein>
    <submittedName>
        <fullName evidence="4">Uncharacterized protein</fullName>
    </submittedName>
</protein>
<reference evidence="4" key="1">
    <citation type="submission" date="2022-11" db="UniProtKB">
        <authorList>
            <consortium name="WormBaseParasite"/>
        </authorList>
    </citation>
    <scope>IDENTIFICATION</scope>
</reference>
<keyword evidence="2" id="KW-0812">Transmembrane</keyword>